<protein>
    <submittedName>
        <fullName evidence="4">Abortive infection protein</fullName>
    </submittedName>
</protein>
<feature type="transmembrane region" description="Helical" evidence="1">
    <location>
        <begin position="121"/>
        <end position="143"/>
    </location>
</feature>
<dbReference type="EMBL" id="JEOB01000002">
    <property type="protein sequence ID" value="EXM39766.1"/>
    <property type="molecule type" value="Genomic_DNA"/>
</dbReference>
<evidence type="ECO:0000313" key="4">
    <source>
        <dbReference type="EMBL" id="EXM39766.1"/>
    </source>
</evidence>
<proteinExistence type="predicted"/>
<sequence>MAGKKDKSFVRNVAKERTYRNQNEEYEDAYFKWRADESNQYSFNYVHDSREHSYMAGRGFIKHGADTAESQTLHNCLRLLGAVMLVMLMFDVVNYLLAMYMNGGPCGVLYFSKRYTIGTSETFACIIYTCVSILKYITAIIIYQMRMKLPRQVALPSGKSNNTAEFRATAIMIMLMIIVMGRLANTLLSVILSVVNVDSVYIYMFDSREPLVQIISAVYNCIIMPVLCELLFRGLVLQSFRQFGDSFAVAVASIACGLCFYDLTYIGFSILCSMVIGVFTVRSGSIVTAILMHAVTTTVNYMVVYVGTLNPTLGRILAIALCILICIGALVAYTRLNYRNDWTFNADTHESELTFTKKVKLMLSSNTVAMWFVCALILTIVNMRIGQ</sequence>
<dbReference type="OrthoDB" id="3429192at2"/>
<accession>A0A011VWY1</accession>
<reference evidence="4 5" key="1">
    <citation type="submission" date="2013-06" db="EMBL/GenBank/DDBJ databases">
        <title>Rumen cellulosomics: divergent fiber-degrading strategies revealed by comparative genome-wide analysis of six Ruminococcal strains.</title>
        <authorList>
            <person name="Dassa B."/>
            <person name="Borovok I."/>
            <person name="Lamed R."/>
            <person name="Flint H."/>
            <person name="Yeoman C.J."/>
            <person name="White B."/>
            <person name="Bayer E.A."/>
        </authorList>
    </citation>
    <scope>NUCLEOTIDE SEQUENCE [LARGE SCALE GENOMIC DNA]</scope>
    <source>
        <strain evidence="4 5">SY3</strain>
    </source>
</reference>
<evidence type="ECO:0000313" key="3">
    <source>
        <dbReference type="EMBL" id="EXM38232.1"/>
    </source>
</evidence>
<dbReference type="GO" id="GO:0004175">
    <property type="term" value="F:endopeptidase activity"/>
    <property type="evidence" value="ECO:0007669"/>
    <property type="project" value="UniProtKB-ARBA"/>
</dbReference>
<evidence type="ECO:0000313" key="5">
    <source>
        <dbReference type="Proteomes" id="UP000021369"/>
    </source>
</evidence>
<feature type="transmembrane region" description="Helical" evidence="1">
    <location>
        <begin position="217"/>
        <end position="236"/>
    </location>
</feature>
<feature type="transmembrane region" description="Helical" evidence="1">
    <location>
        <begin position="79"/>
        <end position="101"/>
    </location>
</feature>
<dbReference type="PATRIC" id="fig|1341156.4.peg.3314"/>
<keyword evidence="1" id="KW-0472">Membrane</keyword>
<feature type="transmembrane region" description="Helical" evidence="1">
    <location>
        <begin position="248"/>
        <end position="279"/>
    </location>
</feature>
<feature type="transmembrane region" description="Helical" evidence="1">
    <location>
        <begin position="286"/>
        <end position="307"/>
    </location>
</feature>
<comment type="caution">
    <text evidence="4">The sequence shown here is derived from an EMBL/GenBank/DDBJ whole genome shotgun (WGS) entry which is preliminary data.</text>
</comment>
<dbReference type="EMBL" id="JEOB01000004">
    <property type="protein sequence ID" value="EXM38232.1"/>
    <property type="molecule type" value="Genomic_DNA"/>
</dbReference>
<organism evidence="4 5">
    <name type="scientific">Ruminococcus albus SY3</name>
    <dbReference type="NCBI Taxonomy" id="1341156"/>
    <lineage>
        <taxon>Bacteria</taxon>
        <taxon>Bacillati</taxon>
        <taxon>Bacillota</taxon>
        <taxon>Clostridia</taxon>
        <taxon>Eubacteriales</taxon>
        <taxon>Oscillospiraceae</taxon>
        <taxon>Ruminococcus</taxon>
    </lineage>
</organism>
<gene>
    <name evidence="4" type="ORF">RASY3_08230</name>
    <name evidence="3" type="ORF">RASY3_18615</name>
</gene>
<dbReference type="AlphaFoldDB" id="A0A011VWY1"/>
<name>A0A011VWY1_RUMAL</name>
<dbReference type="GO" id="GO:0080120">
    <property type="term" value="P:CAAX-box protein maturation"/>
    <property type="evidence" value="ECO:0007669"/>
    <property type="project" value="UniProtKB-ARBA"/>
</dbReference>
<keyword evidence="1" id="KW-1133">Transmembrane helix</keyword>
<keyword evidence="1" id="KW-0812">Transmembrane</keyword>
<dbReference type="InterPro" id="IPR003675">
    <property type="entry name" value="Rce1/LyrA-like_dom"/>
</dbReference>
<dbReference type="Pfam" id="PF02517">
    <property type="entry name" value="Rce1-like"/>
    <property type="match status" value="1"/>
</dbReference>
<evidence type="ECO:0000259" key="2">
    <source>
        <dbReference type="Pfam" id="PF02517"/>
    </source>
</evidence>
<dbReference type="Proteomes" id="UP000021369">
    <property type="component" value="Unassembled WGS sequence"/>
</dbReference>
<feature type="domain" description="CAAX prenyl protease 2/Lysostaphin resistance protein A-like" evidence="2">
    <location>
        <begin position="213"/>
        <end position="297"/>
    </location>
</feature>
<keyword evidence="5" id="KW-1185">Reference proteome</keyword>
<feature type="transmembrane region" description="Helical" evidence="1">
    <location>
        <begin position="367"/>
        <end position="385"/>
    </location>
</feature>
<evidence type="ECO:0000256" key="1">
    <source>
        <dbReference type="SAM" id="Phobius"/>
    </source>
</evidence>
<dbReference type="RefSeq" id="WP_037286812.1">
    <property type="nucleotide sequence ID" value="NZ_JEOB01000002.1"/>
</dbReference>
<feature type="transmembrane region" description="Helical" evidence="1">
    <location>
        <begin position="313"/>
        <end position="333"/>
    </location>
</feature>